<keyword evidence="2" id="KW-0106">Calcium</keyword>
<dbReference type="Proteomes" id="UP000006671">
    <property type="component" value="Unassembled WGS sequence"/>
</dbReference>
<dbReference type="PANTHER" id="PTHR45911:SF4">
    <property type="entry name" value="MULTIPLE C2 AND TRANSMEMBRANE DOMAIN-CONTAINING PROTEIN"/>
    <property type="match status" value="1"/>
</dbReference>
<dbReference type="OrthoDB" id="270970at2759"/>
<dbReference type="VEuPathDB" id="AmoebaDB:NAEGRDRAFT_76215"/>
<dbReference type="InParanoid" id="D2W487"/>
<organism evidence="5">
    <name type="scientific">Naegleria gruberi</name>
    <name type="common">Amoeba</name>
    <dbReference type="NCBI Taxonomy" id="5762"/>
    <lineage>
        <taxon>Eukaryota</taxon>
        <taxon>Discoba</taxon>
        <taxon>Heterolobosea</taxon>
        <taxon>Tetramitia</taxon>
        <taxon>Eutetramitia</taxon>
        <taxon>Vahlkampfiidae</taxon>
        <taxon>Naegleria</taxon>
    </lineage>
</organism>
<proteinExistence type="predicted"/>
<dbReference type="InterPro" id="IPR035892">
    <property type="entry name" value="C2_domain_sf"/>
</dbReference>
<protein>
    <submittedName>
        <fullName evidence="4">Predicted protein</fullName>
    </submittedName>
</protein>
<dbReference type="EMBL" id="GG738941">
    <property type="protein sequence ID" value="EFC36114.1"/>
    <property type="molecule type" value="Genomic_DNA"/>
</dbReference>
<dbReference type="AlphaFoldDB" id="D2W487"/>
<evidence type="ECO:0000313" key="4">
    <source>
        <dbReference type="EMBL" id="EFC36114.1"/>
    </source>
</evidence>
<gene>
    <name evidence="4" type="ORF">NAEGRDRAFT_76215</name>
</gene>
<sequence>MSSSPPSYTLSLKIHSGFNLPKTDLLSGIDAYCVIHVPLLGGKIEKFKTKSIDNNPNPEWKFAFFITNVDSSKDIFVEVWDKDTFSKDDLVCRAYLPSALLLKETFWDQKKFVLECLGKNKPYKAKECGIVVSAIPQVSFSELVARVKTPTKYVDENKMVLVHQLTGIFNDSLYLKVSVNKKFNISIFDTSKDPNRLTIFEVEGRNIGSRIYKYKVPRTKYGITFSKKIRLKRCDPYSLVNLKLSLGDLKLDESKIVNTLVQEHGWFGFLSFEDACAKLKNISIDKERKRIYMNEFLYSYMVDYDSKNFDQKVFLREEAAKQGHHLEFIFVDGDNFQITSYNEQPITLKCSEEKFKYTSKVNDLEYGTSFYQFKINTYKKENHKLFNLGENYLKL</sequence>
<dbReference type="KEGG" id="ngr:NAEGRDRAFT_76215"/>
<feature type="domain" description="C2" evidence="3">
    <location>
        <begin position="1"/>
        <end position="111"/>
    </location>
</feature>
<dbReference type="RefSeq" id="XP_002668858.1">
    <property type="nucleotide sequence ID" value="XM_002668812.1"/>
</dbReference>
<dbReference type="SUPFAM" id="SSF49562">
    <property type="entry name" value="C2 domain (Calcium/lipid-binding domain, CaLB)"/>
    <property type="match status" value="1"/>
</dbReference>
<dbReference type="PROSITE" id="PS50004">
    <property type="entry name" value="C2"/>
    <property type="match status" value="1"/>
</dbReference>
<evidence type="ECO:0000256" key="1">
    <source>
        <dbReference type="ARBA" id="ARBA00022723"/>
    </source>
</evidence>
<dbReference type="GeneID" id="8860448"/>
<name>D2W487_NAEGR</name>
<dbReference type="Gene3D" id="2.60.40.150">
    <property type="entry name" value="C2 domain"/>
    <property type="match status" value="1"/>
</dbReference>
<evidence type="ECO:0000313" key="5">
    <source>
        <dbReference type="Proteomes" id="UP000006671"/>
    </source>
</evidence>
<keyword evidence="1" id="KW-0479">Metal-binding</keyword>
<reference evidence="4 5" key="1">
    <citation type="journal article" date="2010" name="Cell">
        <title>The genome of Naegleria gruberi illuminates early eukaryotic versatility.</title>
        <authorList>
            <person name="Fritz-Laylin L.K."/>
            <person name="Prochnik S.E."/>
            <person name="Ginger M.L."/>
            <person name="Dacks J.B."/>
            <person name="Carpenter M.L."/>
            <person name="Field M.C."/>
            <person name="Kuo A."/>
            <person name="Paredez A."/>
            <person name="Chapman J."/>
            <person name="Pham J."/>
            <person name="Shu S."/>
            <person name="Neupane R."/>
            <person name="Cipriano M."/>
            <person name="Mancuso J."/>
            <person name="Tu H."/>
            <person name="Salamov A."/>
            <person name="Lindquist E."/>
            <person name="Shapiro H."/>
            <person name="Lucas S."/>
            <person name="Grigoriev I.V."/>
            <person name="Cande W.Z."/>
            <person name="Fulton C."/>
            <person name="Rokhsar D.S."/>
            <person name="Dawson S.C."/>
        </authorList>
    </citation>
    <scope>NUCLEOTIDE SEQUENCE [LARGE SCALE GENOMIC DNA]</scope>
    <source>
        <strain evidence="4 5">NEG-M</strain>
    </source>
</reference>
<dbReference type="InterPro" id="IPR000008">
    <property type="entry name" value="C2_dom"/>
</dbReference>
<dbReference type="Pfam" id="PF00168">
    <property type="entry name" value="C2"/>
    <property type="match status" value="1"/>
</dbReference>
<dbReference type="SMART" id="SM00239">
    <property type="entry name" value="C2"/>
    <property type="match status" value="1"/>
</dbReference>
<dbReference type="CDD" id="cd00030">
    <property type="entry name" value="C2"/>
    <property type="match status" value="1"/>
</dbReference>
<dbReference type="GO" id="GO:0005509">
    <property type="term" value="F:calcium ion binding"/>
    <property type="evidence" value="ECO:0007669"/>
    <property type="project" value="TreeGrafter"/>
</dbReference>
<dbReference type="eggNOG" id="ENOG502SGN7">
    <property type="taxonomic scope" value="Eukaryota"/>
</dbReference>
<dbReference type="PANTHER" id="PTHR45911">
    <property type="entry name" value="C2 DOMAIN-CONTAINING PROTEIN"/>
    <property type="match status" value="1"/>
</dbReference>
<keyword evidence="5" id="KW-1185">Reference proteome</keyword>
<evidence type="ECO:0000256" key="2">
    <source>
        <dbReference type="ARBA" id="ARBA00022837"/>
    </source>
</evidence>
<evidence type="ECO:0000259" key="3">
    <source>
        <dbReference type="PROSITE" id="PS50004"/>
    </source>
</evidence>
<dbReference type="GO" id="GO:0016020">
    <property type="term" value="C:membrane"/>
    <property type="evidence" value="ECO:0007669"/>
    <property type="project" value="TreeGrafter"/>
</dbReference>
<accession>D2W487</accession>